<organism evidence="2 3">
    <name type="scientific">Hanseniaspora valbyensis NRRL Y-1626</name>
    <dbReference type="NCBI Taxonomy" id="766949"/>
    <lineage>
        <taxon>Eukaryota</taxon>
        <taxon>Fungi</taxon>
        <taxon>Dikarya</taxon>
        <taxon>Ascomycota</taxon>
        <taxon>Saccharomycotina</taxon>
        <taxon>Saccharomycetes</taxon>
        <taxon>Saccharomycodales</taxon>
        <taxon>Saccharomycodaceae</taxon>
        <taxon>Hanseniaspora</taxon>
    </lineage>
</organism>
<accession>A0A1B7TC02</accession>
<dbReference type="Proteomes" id="UP000092321">
    <property type="component" value="Unassembled WGS sequence"/>
</dbReference>
<dbReference type="OrthoDB" id="3972042at2759"/>
<evidence type="ECO:0000313" key="3">
    <source>
        <dbReference type="Proteomes" id="UP000092321"/>
    </source>
</evidence>
<evidence type="ECO:0000313" key="2">
    <source>
        <dbReference type="EMBL" id="OBA26251.1"/>
    </source>
</evidence>
<evidence type="ECO:0000256" key="1">
    <source>
        <dbReference type="SAM" id="MobiDB-lite"/>
    </source>
</evidence>
<dbReference type="AlphaFoldDB" id="A0A1B7TC02"/>
<feature type="compositionally biased region" description="Basic residues" evidence="1">
    <location>
        <begin position="495"/>
        <end position="504"/>
    </location>
</feature>
<gene>
    <name evidence="2" type="ORF">HANVADRAFT_2998</name>
</gene>
<dbReference type="EMBL" id="LXPE01000021">
    <property type="protein sequence ID" value="OBA26251.1"/>
    <property type="molecule type" value="Genomic_DNA"/>
</dbReference>
<feature type="region of interest" description="Disordered" evidence="1">
    <location>
        <begin position="493"/>
        <end position="521"/>
    </location>
</feature>
<sequence>MENYRSNISESSTKRFFNKIGQTFKKANIQKYDEFIEYYPSQGQQFIDPPYSNNNYNNQKLSQDYKNEINSKISILPLLQNAGLQINKLHDDVINALNQINIIDDITNQNYIQEKKIQKKKKMSCQSPELIPTNIDKTQMSKSRQLDVEEVMLPYSNNYVPKTAHNYSVDYKSPELSNKSSANFSSSVNAGKTLYSSSSEKPQGMILQSEIYGDFDKFQSEKTWKERKKQYNFKNLSKNEIISEHILRSIDEVLRLKIKERELTNQLIKDFEKFLSQQHKLYLTEESETVIENFIKILEIENFTSQCNSQAIESLQNFVFGVYIREGTLKKCHSSLVTTSIKVDGNPVNINSNNIDLSFYYEELGKVKKNFQEDSKNYVDYVAQGGSVFLLNWFAHMQNNFMKADKLLNNLYLERFDFLYQLYPEEMINKLLKYKVRYKEPIWEVFNFYLNSNNKQQPSNQGKNSIDQTVIYEVPSSQLNIIEKYQPTKLILNPKKSKSHRTKLKAPNFDDYDDDEGSQTKLKDKESSLNIFTNLDLNRSIGNSSKLSKLPDIPNLNNNNNLESATAVENNNNKENESSPNLKEHKIKEDFNNTFHKDNQCLNETNNIASTPNRVTLAGSF</sequence>
<name>A0A1B7TC02_9ASCO</name>
<reference evidence="3" key="1">
    <citation type="journal article" date="2016" name="Proc. Natl. Acad. Sci. U.S.A.">
        <title>Comparative genomics of biotechnologically important yeasts.</title>
        <authorList>
            <person name="Riley R."/>
            <person name="Haridas S."/>
            <person name="Wolfe K.H."/>
            <person name="Lopes M.R."/>
            <person name="Hittinger C.T."/>
            <person name="Goeker M."/>
            <person name="Salamov A.A."/>
            <person name="Wisecaver J.H."/>
            <person name="Long T.M."/>
            <person name="Calvey C.H."/>
            <person name="Aerts A.L."/>
            <person name="Barry K.W."/>
            <person name="Choi C."/>
            <person name="Clum A."/>
            <person name="Coughlan A.Y."/>
            <person name="Deshpande S."/>
            <person name="Douglass A.P."/>
            <person name="Hanson S.J."/>
            <person name="Klenk H.-P."/>
            <person name="LaButti K.M."/>
            <person name="Lapidus A."/>
            <person name="Lindquist E.A."/>
            <person name="Lipzen A.M."/>
            <person name="Meier-Kolthoff J.P."/>
            <person name="Ohm R.A."/>
            <person name="Otillar R.P."/>
            <person name="Pangilinan J.L."/>
            <person name="Peng Y."/>
            <person name="Rokas A."/>
            <person name="Rosa C.A."/>
            <person name="Scheuner C."/>
            <person name="Sibirny A.A."/>
            <person name="Slot J.C."/>
            <person name="Stielow J.B."/>
            <person name="Sun H."/>
            <person name="Kurtzman C.P."/>
            <person name="Blackwell M."/>
            <person name="Grigoriev I.V."/>
            <person name="Jeffries T.W."/>
        </authorList>
    </citation>
    <scope>NUCLEOTIDE SEQUENCE [LARGE SCALE GENOMIC DNA]</scope>
    <source>
        <strain evidence="3">NRRL Y-1626</strain>
    </source>
</reference>
<keyword evidence="3" id="KW-1185">Reference proteome</keyword>
<protein>
    <submittedName>
        <fullName evidence="2">Uncharacterized protein</fullName>
    </submittedName>
</protein>
<comment type="caution">
    <text evidence="2">The sequence shown here is derived from an EMBL/GenBank/DDBJ whole genome shotgun (WGS) entry which is preliminary data.</text>
</comment>
<proteinExistence type="predicted"/>